<dbReference type="KEGG" id="ctai:NCTC12078_02896"/>
<keyword evidence="3" id="KW-1185">Reference proteome</keyword>
<protein>
    <submittedName>
        <fullName evidence="2">Uncharacterized protein</fullName>
    </submittedName>
</protein>
<evidence type="ECO:0000313" key="3">
    <source>
        <dbReference type="Proteomes" id="UP000199242"/>
    </source>
</evidence>
<reference evidence="2 4" key="2">
    <citation type="submission" date="2019-02" db="EMBL/GenBank/DDBJ databases">
        <authorList>
            <consortium name="Pathogen Informatics"/>
        </authorList>
    </citation>
    <scope>NUCLEOTIDE SEQUENCE [LARGE SCALE GENOMIC DNA]</scope>
    <source>
        <strain evidence="2 4">3012STDY6944375</strain>
    </source>
</reference>
<dbReference type="AlphaFoldDB" id="A0A1G9S906"/>
<name>A0A1G9S906_9FLAO</name>
<evidence type="ECO:0000313" key="1">
    <source>
        <dbReference type="EMBL" id="SDM31944.1"/>
    </source>
</evidence>
<evidence type="ECO:0000313" key="4">
    <source>
        <dbReference type="Proteomes" id="UP000290013"/>
    </source>
</evidence>
<dbReference type="Proteomes" id="UP000199242">
    <property type="component" value="Unassembled WGS sequence"/>
</dbReference>
<dbReference type="EMBL" id="LR215974">
    <property type="protein sequence ID" value="VFB04848.1"/>
    <property type="molecule type" value="Genomic_DNA"/>
</dbReference>
<accession>A0A4U8WPD9</accession>
<gene>
    <name evidence="2" type="ORF">NCTC12078_02896</name>
    <name evidence="1" type="ORF">SAMN05216273_12213</name>
</gene>
<evidence type="ECO:0000313" key="2">
    <source>
        <dbReference type="EMBL" id="VFB04848.1"/>
    </source>
</evidence>
<sequence length="225" mass="25936">MQKNYNIIAVAFSDKKSNQYRKDKNVKYLSLFLLFFVSFINSVFAQNVDQPQQSQIFVSEGAFIYSSDPGFTKQLTDKSITVNKSEVSLTISADQSELIVKGKPSKKEVSDKDGRKVIATEAKKEEKLLAKTKIYLKKRKVVSCKFNNVPSDEHLNTDKNANAQFVHETSSYNFLKYFLKFNEKTNLRLEFVYSQKYTLYKSIYSTYHYPTSYSVRPPPMHVSGC</sequence>
<dbReference type="STRING" id="1141221.SAMN05216273_12213"/>
<proteinExistence type="predicted"/>
<reference evidence="1 3" key="1">
    <citation type="submission" date="2016-10" db="EMBL/GenBank/DDBJ databases">
        <authorList>
            <person name="Varghese N."/>
            <person name="Submissions S."/>
        </authorList>
    </citation>
    <scope>NUCLEOTIDE SEQUENCE [LARGE SCALE GENOMIC DNA]</scope>
    <source>
        <strain evidence="1 3">CGMCC 1.10941</strain>
    </source>
</reference>
<organism evidence="2 4">
    <name type="scientific">Chryseobacterium taihuense</name>
    <dbReference type="NCBI Taxonomy" id="1141221"/>
    <lineage>
        <taxon>Bacteria</taxon>
        <taxon>Pseudomonadati</taxon>
        <taxon>Bacteroidota</taxon>
        <taxon>Flavobacteriia</taxon>
        <taxon>Flavobacteriales</taxon>
        <taxon>Weeksellaceae</taxon>
        <taxon>Chryseobacterium group</taxon>
        <taxon>Chryseobacterium</taxon>
    </lineage>
</organism>
<accession>A0A1G9S906</accession>
<dbReference type="Proteomes" id="UP000290013">
    <property type="component" value="Chromosome"/>
</dbReference>
<dbReference type="EMBL" id="FNHD01000022">
    <property type="protein sequence ID" value="SDM31944.1"/>
    <property type="molecule type" value="Genomic_DNA"/>
</dbReference>